<dbReference type="InterPro" id="IPR020806">
    <property type="entry name" value="PKS_PP-bd"/>
</dbReference>
<dbReference type="Gene3D" id="1.10.1200.10">
    <property type="entry name" value="ACP-like"/>
    <property type="match status" value="1"/>
</dbReference>
<dbReference type="GO" id="GO:0016787">
    <property type="term" value="F:hydrolase activity"/>
    <property type="evidence" value="ECO:0007669"/>
    <property type="project" value="UniProtKB-KW"/>
</dbReference>
<evidence type="ECO:0000313" key="4">
    <source>
        <dbReference type="EMBL" id="RKH69143.1"/>
    </source>
</evidence>
<dbReference type="InterPro" id="IPR045851">
    <property type="entry name" value="AMP-bd_C_sf"/>
</dbReference>
<feature type="domain" description="Carrier" evidence="3">
    <location>
        <begin position="95"/>
        <end position="170"/>
    </location>
</feature>
<dbReference type="RefSeq" id="WP_120641346.1">
    <property type="nucleotide sequence ID" value="NZ_RAWB01000001.1"/>
</dbReference>
<dbReference type="GO" id="GO:0044550">
    <property type="term" value="P:secondary metabolite biosynthetic process"/>
    <property type="evidence" value="ECO:0007669"/>
    <property type="project" value="TreeGrafter"/>
</dbReference>
<evidence type="ECO:0000256" key="2">
    <source>
        <dbReference type="ARBA" id="ARBA00022553"/>
    </source>
</evidence>
<name>A0A3A8QKF8_9BACT</name>
<keyword evidence="5" id="KW-1185">Reference proteome</keyword>
<dbReference type="GO" id="GO:0031177">
    <property type="term" value="F:phosphopantetheine binding"/>
    <property type="evidence" value="ECO:0007669"/>
    <property type="project" value="InterPro"/>
</dbReference>
<proteinExistence type="predicted"/>
<gene>
    <name evidence="4" type="ORF">D7V93_00005</name>
</gene>
<dbReference type="AlphaFoldDB" id="A0A3A8QKF8"/>
<dbReference type="Gene3D" id="3.40.50.1820">
    <property type="entry name" value="alpha/beta hydrolase"/>
    <property type="match status" value="1"/>
</dbReference>
<dbReference type="PANTHER" id="PTHR45527">
    <property type="entry name" value="NONRIBOSOMAL PEPTIDE SYNTHETASE"/>
    <property type="match status" value="1"/>
</dbReference>
<dbReference type="Proteomes" id="UP000272888">
    <property type="component" value="Unassembled WGS sequence"/>
</dbReference>
<evidence type="ECO:0000256" key="1">
    <source>
        <dbReference type="ARBA" id="ARBA00022450"/>
    </source>
</evidence>
<comment type="caution">
    <text evidence="4">The sequence shown here is derived from an EMBL/GenBank/DDBJ whole genome shotgun (WGS) entry which is preliminary data.</text>
</comment>
<keyword evidence="2" id="KW-0597">Phosphoprotein</keyword>
<dbReference type="PROSITE" id="PS50075">
    <property type="entry name" value="CARRIER"/>
    <property type="match status" value="1"/>
</dbReference>
<dbReference type="InterPro" id="IPR006162">
    <property type="entry name" value="Ppantetheine_attach_site"/>
</dbReference>
<dbReference type="InterPro" id="IPR036736">
    <property type="entry name" value="ACP-like_sf"/>
</dbReference>
<feature type="non-terminal residue" evidence="4">
    <location>
        <position position="1"/>
    </location>
</feature>
<sequence>VEAALRAASGVNEAVVVARGSDGDKRLVGYVTAREGHALDADTLKAGLKQHLPEYMVPSTVLVLDALPLNANGKVDRKALPEADTREAEAKDFVAPRDALEMQLARIWEDVLGLRSVGVRTSFFELGGHSLLAVRMVAAVRERLGQSLPLAVLFQQPTIEHLAKVLREDAQEWTPLVPLEKGEPGQRPLFFVHPGGGNVLAYGELARRLGPSQPVYGLQSRGLDGRPVAESIEEMAALYLDAVRTVQPRGPYLLGGWSMGGVVAYEMARRLREAGEAVDLLALVDAHAPGLTKPSAKYTPHVRARIAFAHATASAFAQTPTLSDEALAQGDDDAMLGALLEEGLRARILDTQSGPAQLRALFRVFQANLLALEHYVPKPYDGTALLLSASESAPGSTPLPRHRGWEGLVRGGLEVLDVPGSHHALMQDPHLEPVLERLREALARVSAIAPRESTGS</sequence>
<evidence type="ECO:0000313" key="5">
    <source>
        <dbReference type="Proteomes" id="UP000272888"/>
    </source>
</evidence>
<dbReference type="SUPFAM" id="SSF47336">
    <property type="entry name" value="ACP-like"/>
    <property type="match status" value="1"/>
</dbReference>
<dbReference type="InterPro" id="IPR001031">
    <property type="entry name" value="Thioesterase"/>
</dbReference>
<dbReference type="GO" id="GO:0005737">
    <property type="term" value="C:cytoplasm"/>
    <property type="evidence" value="ECO:0007669"/>
    <property type="project" value="TreeGrafter"/>
</dbReference>
<dbReference type="Gene3D" id="3.30.300.30">
    <property type="match status" value="1"/>
</dbReference>
<organism evidence="4 5">
    <name type="scientific">Corallococcus llansteffanensis</name>
    <dbReference type="NCBI Taxonomy" id="2316731"/>
    <lineage>
        <taxon>Bacteria</taxon>
        <taxon>Pseudomonadati</taxon>
        <taxon>Myxococcota</taxon>
        <taxon>Myxococcia</taxon>
        <taxon>Myxococcales</taxon>
        <taxon>Cystobacterineae</taxon>
        <taxon>Myxococcaceae</taxon>
        <taxon>Corallococcus</taxon>
    </lineage>
</organism>
<dbReference type="InterPro" id="IPR029058">
    <property type="entry name" value="AB_hydrolase_fold"/>
</dbReference>
<protein>
    <submittedName>
        <fullName evidence="4">Alpha/beta fold hydrolase</fullName>
    </submittedName>
</protein>
<dbReference type="SMART" id="SM00823">
    <property type="entry name" value="PKS_PP"/>
    <property type="match status" value="1"/>
</dbReference>
<dbReference type="Pfam" id="PF00550">
    <property type="entry name" value="PP-binding"/>
    <property type="match status" value="1"/>
</dbReference>
<dbReference type="SUPFAM" id="SSF56801">
    <property type="entry name" value="Acetyl-CoA synthetase-like"/>
    <property type="match status" value="1"/>
</dbReference>
<dbReference type="InterPro" id="IPR009081">
    <property type="entry name" value="PP-bd_ACP"/>
</dbReference>
<accession>A0A3A8QKF8</accession>
<dbReference type="InterPro" id="IPR020802">
    <property type="entry name" value="TesA-like"/>
</dbReference>
<keyword evidence="1" id="KW-0596">Phosphopantetheine</keyword>
<dbReference type="SUPFAM" id="SSF53474">
    <property type="entry name" value="alpha/beta-Hydrolases"/>
    <property type="match status" value="1"/>
</dbReference>
<evidence type="ECO:0000259" key="3">
    <source>
        <dbReference type="PROSITE" id="PS50075"/>
    </source>
</evidence>
<dbReference type="EMBL" id="RAWB01000001">
    <property type="protein sequence ID" value="RKH69143.1"/>
    <property type="molecule type" value="Genomic_DNA"/>
</dbReference>
<dbReference type="PANTHER" id="PTHR45527:SF1">
    <property type="entry name" value="FATTY ACID SYNTHASE"/>
    <property type="match status" value="1"/>
</dbReference>
<dbReference type="Pfam" id="PF13193">
    <property type="entry name" value="AMP-binding_C"/>
    <property type="match status" value="1"/>
</dbReference>
<dbReference type="Pfam" id="PF00975">
    <property type="entry name" value="Thioesterase"/>
    <property type="match status" value="1"/>
</dbReference>
<dbReference type="GO" id="GO:0072330">
    <property type="term" value="P:monocarboxylic acid biosynthetic process"/>
    <property type="evidence" value="ECO:0007669"/>
    <property type="project" value="UniProtKB-ARBA"/>
</dbReference>
<dbReference type="InterPro" id="IPR025110">
    <property type="entry name" value="AMP-bd_C"/>
</dbReference>
<keyword evidence="4" id="KW-0378">Hydrolase</keyword>
<dbReference type="PROSITE" id="PS00012">
    <property type="entry name" value="PHOSPHOPANTETHEINE"/>
    <property type="match status" value="1"/>
</dbReference>
<reference evidence="5" key="1">
    <citation type="submission" date="2018-09" db="EMBL/GenBank/DDBJ databases">
        <authorList>
            <person name="Livingstone P.G."/>
            <person name="Whitworth D.E."/>
        </authorList>
    </citation>
    <scope>NUCLEOTIDE SEQUENCE [LARGE SCALE GENOMIC DNA]</scope>
    <source>
        <strain evidence="5">CA051B</strain>
    </source>
</reference>
<dbReference type="GO" id="GO:0043041">
    <property type="term" value="P:amino acid activation for nonribosomal peptide biosynthetic process"/>
    <property type="evidence" value="ECO:0007669"/>
    <property type="project" value="TreeGrafter"/>
</dbReference>
<dbReference type="FunFam" id="1.10.1200.10:FF:000016">
    <property type="entry name" value="Non-ribosomal peptide synthase"/>
    <property type="match status" value="1"/>
</dbReference>
<dbReference type="SMART" id="SM00824">
    <property type="entry name" value="PKS_TE"/>
    <property type="match status" value="1"/>
</dbReference>